<evidence type="ECO:0000256" key="4">
    <source>
        <dbReference type="ARBA" id="ARBA00022946"/>
    </source>
</evidence>
<keyword evidence="6" id="KW-0472">Membrane</keyword>
<dbReference type="GO" id="GO:0005741">
    <property type="term" value="C:mitochondrial outer membrane"/>
    <property type="evidence" value="ECO:0007669"/>
    <property type="project" value="UniProtKB-SubCell"/>
</dbReference>
<dbReference type="FunFam" id="3.40.50.720:FF:000366">
    <property type="entry name" value="Protein FMP52, mitochondrial"/>
    <property type="match status" value="1"/>
</dbReference>
<evidence type="ECO:0000256" key="6">
    <source>
        <dbReference type="ARBA" id="ARBA00023136"/>
    </source>
</evidence>
<evidence type="ECO:0000256" key="5">
    <source>
        <dbReference type="ARBA" id="ARBA00023128"/>
    </source>
</evidence>
<keyword evidence="8" id="KW-1185">Reference proteome</keyword>
<name>A0A2T2PD12_CORCC</name>
<evidence type="ECO:0000313" key="8">
    <source>
        <dbReference type="Proteomes" id="UP000240883"/>
    </source>
</evidence>
<dbReference type="EMBL" id="KZ678128">
    <property type="protein sequence ID" value="PSN75551.1"/>
    <property type="molecule type" value="Genomic_DNA"/>
</dbReference>
<evidence type="ECO:0000313" key="7">
    <source>
        <dbReference type="EMBL" id="PSN75551.1"/>
    </source>
</evidence>
<comment type="similarity">
    <text evidence="2">Belongs to the FMP52 family.</text>
</comment>
<dbReference type="InterPro" id="IPR036291">
    <property type="entry name" value="NAD(P)-bd_dom_sf"/>
</dbReference>
<evidence type="ECO:0000256" key="3">
    <source>
        <dbReference type="ARBA" id="ARBA00022787"/>
    </source>
</evidence>
<protein>
    <submittedName>
        <fullName evidence="7">NAD(P)-binding protein</fullName>
    </submittedName>
</protein>
<dbReference type="AlphaFoldDB" id="A0A2T2PD12"/>
<dbReference type="OrthoDB" id="430436at2759"/>
<sequence>MSTAVLAGSTGLVGSQLLSQLLAHPSFTSVFAYARRDLPNPSSSPKLHPLTSTDSSTWPTLFPSAATAPSPRFFFSALGTTRAAAGSVEAQRKIDLDLNLALATAAKAAGVETYVLISSVGASSTSRAPYTQMKGELEDKVKELGFKNTVILRPGVLLGDRQESRPAEAVIRGVAGVLRRVSPALTDGWAQDVGIIARAAIRAAGECGEGKREGVWELGQGEISRLGKEEAK</sequence>
<dbReference type="Pfam" id="PF08732">
    <property type="entry name" value="HIM1"/>
    <property type="match status" value="1"/>
</dbReference>
<keyword evidence="3" id="KW-1000">Mitochondrion outer membrane</keyword>
<evidence type="ECO:0000256" key="2">
    <source>
        <dbReference type="ARBA" id="ARBA00006617"/>
    </source>
</evidence>
<dbReference type="SUPFAM" id="SSF51735">
    <property type="entry name" value="NAD(P)-binding Rossmann-fold domains"/>
    <property type="match status" value="1"/>
</dbReference>
<dbReference type="GO" id="GO:0051170">
    <property type="term" value="P:import into nucleus"/>
    <property type="evidence" value="ECO:0007669"/>
    <property type="project" value="TreeGrafter"/>
</dbReference>
<comment type="subcellular location">
    <subcellularLocation>
        <location evidence="1">Mitochondrion outer membrane</location>
        <topology evidence="1">Peripheral membrane protein</topology>
    </subcellularLocation>
</comment>
<accession>A0A2T2PD12</accession>
<gene>
    <name evidence="7" type="ORF">BS50DRAFT_541613</name>
</gene>
<keyword evidence="4" id="KW-0809">Transit peptide</keyword>
<dbReference type="PANTHER" id="PTHR14097">
    <property type="entry name" value="OXIDOREDUCTASE HTATIP2"/>
    <property type="match status" value="1"/>
</dbReference>
<dbReference type="Gene3D" id="3.40.50.720">
    <property type="entry name" value="NAD(P)-binding Rossmann-like Domain"/>
    <property type="match status" value="1"/>
</dbReference>
<dbReference type="Proteomes" id="UP000240883">
    <property type="component" value="Unassembled WGS sequence"/>
</dbReference>
<keyword evidence="5" id="KW-0496">Mitochondrion</keyword>
<dbReference type="STRING" id="1448308.A0A2T2PD12"/>
<dbReference type="InterPro" id="IPR014843">
    <property type="entry name" value="Him1/Fmp52"/>
</dbReference>
<reference evidence="7 8" key="1">
    <citation type="journal article" date="2018" name="Front. Microbiol.">
        <title>Genome-Wide Analysis of Corynespora cassiicola Leaf Fall Disease Putative Effectors.</title>
        <authorList>
            <person name="Lopez D."/>
            <person name="Ribeiro S."/>
            <person name="Label P."/>
            <person name="Fumanal B."/>
            <person name="Venisse J.S."/>
            <person name="Kohler A."/>
            <person name="de Oliveira R.R."/>
            <person name="Labutti K."/>
            <person name="Lipzen A."/>
            <person name="Lail K."/>
            <person name="Bauer D."/>
            <person name="Ohm R.A."/>
            <person name="Barry K.W."/>
            <person name="Spatafora J."/>
            <person name="Grigoriev I.V."/>
            <person name="Martin F.M."/>
            <person name="Pujade-Renaud V."/>
        </authorList>
    </citation>
    <scope>NUCLEOTIDE SEQUENCE [LARGE SCALE GENOMIC DNA]</scope>
    <source>
        <strain evidence="7 8">Philippines</strain>
    </source>
</reference>
<evidence type="ECO:0000256" key="1">
    <source>
        <dbReference type="ARBA" id="ARBA00004450"/>
    </source>
</evidence>
<organism evidence="7 8">
    <name type="scientific">Corynespora cassiicola Philippines</name>
    <dbReference type="NCBI Taxonomy" id="1448308"/>
    <lineage>
        <taxon>Eukaryota</taxon>
        <taxon>Fungi</taxon>
        <taxon>Dikarya</taxon>
        <taxon>Ascomycota</taxon>
        <taxon>Pezizomycotina</taxon>
        <taxon>Dothideomycetes</taxon>
        <taxon>Pleosporomycetidae</taxon>
        <taxon>Pleosporales</taxon>
        <taxon>Corynesporascaceae</taxon>
        <taxon>Corynespora</taxon>
    </lineage>
</organism>
<proteinExistence type="inferred from homology"/>
<dbReference type="PANTHER" id="PTHR14097:SF7">
    <property type="entry name" value="OXIDOREDUCTASE HTATIP2"/>
    <property type="match status" value="1"/>
</dbReference>